<reference evidence="1" key="2">
    <citation type="journal article" date="2024" name="Plant">
        <title>Genomic evolution and insights into agronomic trait innovations of Sesamum species.</title>
        <authorList>
            <person name="Miao H."/>
            <person name="Wang L."/>
            <person name="Qu L."/>
            <person name="Liu H."/>
            <person name="Sun Y."/>
            <person name="Le M."/>
            <person name="Wang Q."/>
            <person name="Wei S."/>
            <person name="Zheng Y."/>
            <person name="Lin W."/>
            <person name="Duan Y."/>
            <person name="Cao H."/>
            <person name="Xiong S."/>
            <person name="Wang X."/>
            <person name="Wei L."/>
            <person name="Li C."/>
            <person name="Ma Q."/>
            <person name="Ju M."/>
            <person name="Zhao R."/>
            <person name="Li G."/>
            <person name="Mu C."/>
            <person name="Tian Q."/>
            <person name="Mei H."/>
            <person name="Zhang T."/>
            <person name="Gao T."/>
            <person name="Zhang H."/>
        </authorList>
    </citation>
    <scope>NUCLEOTIDE SEQUENCE</scope>
    <source>
        <strain evidence="1">KEN1</strain>
    </source>
</reference>
<dbReference type="InterPro" id="IPR053134">
    <property type="entry name" value="RNA-dir_DNA_polymerase"/>
</dbReference>
<evidence type="ECO:0008006" key="2">
    <source>
        <dbReference type="Google" id="ProtNLM"/>
    </source>
</evidence>
<organism evidence="1">
    <name type="scientific">Sesamum latifolium</name>
    <dbReference type="NCBI Taxonomy" id="2727402"/>
    <lineage>
        <taxon>Eukaryota</taxon>
        <taxon>Viridiplantae</taxon>
        <taxon>Streptophyta</taxon>
        <taxon>Embryophyta</taxon>
        <taxon>Tracheophyta</taxon>
        <taxon>Spermatophyta</taxon>
        <taxon>Magnoliopsida</taxon>
        <taxon>eudicotyledons</taxon>
        <taxon>Gunneridae</taxon>
        <taxon>Pentapetalae</taxon>
        <taxon>asterids</taxon>
        <taxon>lamiids</taxon>
        <taxon>Lamiales</taxon>
        <taxon>Pedaliaceae</taxon>
        <taxon>Sesamum</taxon>
    </lineage>
</organism>
<dbReference type="SUPFAM" id="SSF56672">
    <property type="entry name" value="DNA/RNA polymerases"/>
    <property type="match status" value="1"/>
</dbReference>
<comment type="caution">
    <text evidence="1">The sequence shown here is derived from an EMBL/GenBank/DDBJ whole genome shotgun (WGS) entry which is preliminary data.</text>
</comment>
<dbReference type="PANTHER" id="PTHR24559">
    <property type="entry name" value="TRANSPOSON TY3-I GAG-POL POLYPROTEIN"/>
    <property type="match status" value="1"/>
</dbReference>
<dbReference type="EMBL" id="JACGWN010000004">
    <property type="protein sequence ID" value="KAL0453838.1"/>
    <property type="molecule type" value="Genomic_DNA"/>
</dbReference>
<sequence>MEEDANTPLILGRPFLATGKVLIDVQKGQLILRINDEEVVFNVFNIIKHPKMVGHEGSSIDYIEILQKDCVNLSNDLDPITDCILNSNKLELQVSKEEHREALCHLDARREEITSRPRLFLPLEGPTTSELKPSIEKPPLLELKPLPSHLKYVFLGKDETLPVIVSSDLPNLQKEKLKRVLRENIKAIGWSIADIKGISSVTCTRKILMEEGHKPKAQPQRRLNPNMLEVVKKEILKWLAAGIIYPISDCMWVSPVQCVPKKGGMTVVTNELIPIRTVTAWRVCIDYRALNNATRKDHFTLPFIDQMVEKLAGHEYYCLFDGYS</sequence>
<dbReference type="Gene3D" id="3.10.10.10">
    <property type="entry name" value="HIV Type 1 Reverse Transcriptase, subunit A, domain 1"/>
    <property type="match status" value="1"/>
</dbReference>
<proteinExistence type="predicted"/>
<reference evidence="1" key="1">
    <citation type="submission" date="2020-06" db="EMBL/GenBank/DDBJ databases">
        <authorList>
            <person name="Li T."/>
            <person name="Hu X."/>
            <person name="Zhang T."/>
            <person name="Song X."/>
            <person name="Zhang H."/>
            <person name="Dai N."/>
            <person name="Sheng W."/>
            <person name="Hou X."/>
            <person name="Wei L."/>
        </authorList>
    </citation>
    <scope>NUCLEOTIDE SEQUENCE</scope>
    <source>
        <strain evidence="1">KEN1</strain>
        <tissue evidence="1">Leaf</tissue>
    </source>
</reference>
<gene>
    <name evidence="1" type="ORF">Slati_1361900</name>
</gene>
<dbReference type="PANTHER" id="PTHR24559:SF444">
    <property type="entry name" value="REVERSE TRANSCRIPTASE DOMAIN-CONTAINING PROTEIN"/>
    <property type="match status" value="1"/>
</dbReference>
<accession>A0AAW2XII2</accession>
<name>A0AAW2XII2_9LAMI</name>
<evidence type="ECO:0000313" key="1">
    <source>
        <dbReference type="EMBL" id="KAL0453838.1"/>
    </source>
</evidence>
<protein>
    <recommendedName>
        <fullName evidence="2">Reverse transcriptase domain-containing protein</fullName>
    </recommendedName>
</protein>
<dbReference type="AlphaFoldDB" id="A0AAW2XII2"/>
<dbReference type="InterPro" id="IPR043502">
    <property type="entry name" value="DNA/RNA_pol_sf"/>
</dbReference>